<dbReference type="OrthoDB" id="1885884at2759"/>
<dbReference type="PANTHER" id="PTHR33827:SF2">
    <property type="entry name" value="PROTEIN SAWADEE HOMEODOMAIN HOMOLOG 1"/>
    <property type="match status" value="1"/>
</dbReference>
<dbReference type="PANTHER" id="PTHR33827">
    <property type="entry name" value="PROTEIN SAWADEE HOMEODOMAIN HOMOLOG 2"/>
    <property type="match status" value="1"/>
</dbReference>
<protein>
    <recommendedName>
        <fullName evidence="1">SAWADEE domain-containing protein</fullName>
    </recommendedName>
</protein>
<dbReference type="AlphaFoldDB" id="A0A6D2IQ39"/>
<proteinExistence type="predicted"/>
<dbReference type="InterPro" id="IPR032001">
    <property type="entry name" value="SAWADEE_dom"/>
</dbReference>
<evidence type="ECO:0000313" key="4">
    <source>
        <dbReference type="Proteomes" id="UP000467841"/>
    </source>
</evidence>
<dbReference type="EMBL" id="CACVBM020001071">
    <property type="protein sequence ID" value="CAA7028618.1"/>
    <property type="molecule type" value="Genomic_DNA"/>
</dbReference>
<dbReference type="Gene3D" id="2.40.50.40">
    <property type="match status" value="1"/>
</dbReference>
<evidence type="ECO:0000313" key="2">
    <source>
        <dbReference type="EMBL" id="CAA7028618.1"/>
    </source>
</evidence>
<feature type="domain" description="SAWADEE" evidence="1">
    <location>
        <begin position="264"/>
        <end position="391"/>
    </location>
</feature>
<dbReference type="Pfam" id="PF16719">
    <property type="entry name" value="SAWADEE"/>
    <property type="match status" value="1"/>
</dbReference>
<dbReference type="InterPro" id="IPR039276">
    <property type="entry name" value="SHH1/2"/>
</dbReference>
<name>A0A6D2IQ39_9BRAS</name>
<dbReference type="EMBL" id="CACVBM020001416">
    <property type="protein sequence ID" value="CAA7049391.1"/>
    <property type="molecule type" value="Genomic_DNA"/>
</dbReference>
<evidence type="ECO:0000313" key="3">
    <source>
        <dbReference type="EMBL" id="CAA7049391.1"/>
    </source>
</evidence>
<gene>
    <name evidence="2" type="ORF">MERR_LOCUS15853</name>
    <name evidence="3" type="ORF">MERR_LOCUS36626</name>
</gene>
<dbReference type="GO" id="GO:0003682">
    <property type="term" value="F:chromatin binding"/>
    <property type="evidence" value="ECO:0007669"/>
    <property type="project" value="InterPro"/>
</dbReference>
<reference evidence="2 4" key="1">
    <citation type="submission" date="2020-01" db="EMBL/GenBank/DDBJ databases">
        <authorList>
            <person name="Mishra B."/>
        </authorList>
    </citation>
    <scope>NUCLEOTIDE SEQUENCE [LARGE SCALE GENOMIC DNA]</scope>
</reference>
<dbReference type="Gene3D" id="2.30.30.140">
    <property type="match status" value="1"/>
</dbReference>
<evidence type="ECO:0000259" key="1">
    <source>
        <dbReference type="Pfam" id="PF16719"/>
    </source>
</evidence>
<accession>A0A6D2IQ39</accession>
<dbReference type="Proteomes" id="UP000467841">
    <property type="component" value="Unassembled WGS sequence"/>
</dbReference>
<keyword evidence="4" id="KW-1185">Reference proteome</keyword>
<organism evidence="2 4">
    <name type="scientific">Microthlaspi erraticum</name>
    <dbReference type="NCBI Taxonomy" id="1685480"/>
    <lineage>
        <taxon>Eukaryota</taxon>
        <taxon>Viridiplantae</taxon>
        <taxon>Streptophyta</taxon>
        <taxon>Embryophyta</taxon>
        <taxon>Tracheophyta</taxon>
        <taxon>Spermatophyta</taxon>
        <taxon>Magnoliopsida</taxon>
        <taxon>eudicotyledons</taxon>
        <taxon>Gunneridae</taxon>
        <taxon>Pentapetalae</taxon>
        <taxon>rosids</taxon>
        <taxon>malvids</taxon>
        <taxon>Brassicales</taxon>
        <taxon>Brassicaceae</taxon>
        <taxon>Coluteocarpeae</taxon>
        <taxon>Microthlaspi</taxon>
    </lineage>
</organism>
<sequence>MSIILNNIHATSYKSHVPPEDSPLWGPPTIFHYVDRQLLGHLHPSLVLSWTIPENKKLEEDNSIGSSLNASQRFKLSRESTQWTKQVLYTNASKPIPINRQTLQCIQLLKSPAARYTTIVFKTGFGEFHFSGSLVLLNNPSNSFAFLPSTMEPAADDASPNFTDFTLAEIVDMENLYKELGDQSLHKDFCQTVASSFSFSVNRKGKPSITWEQVQSWFQEKLKQQNQADFKTKPSPPLQIADLSNLSDANSVPKRKGKASDLMDLAFEAKSERDDAWYDVAYFRTYRTLSNGELEARVRFSGFDNQHDEWLNVKRSVRERSIPVEPSECGRVKVGDLLLCFEETEDQALYRDAYVVNIQRGVHDHKRCNCVFLVRFDGDNTEEPLGIDKICRRPDQ</sequence>